<proteinExistence type="predicted"/>
<organism evidence="2">
    <name type="scientific">Mytilinidion resinicola</name>
    <dbReference type="NCBI Taxonomy" id="574789"/>
    <lineage>
        <taxon>Eukaryota</taxon>
        <taxon>Fungi</taxon>
        <taxon>Dikarya</taxon>
        <taxon>Ascomycota</taxon>
        <taxon>Pezizomycotina</taxon>
        <taxon>Dothideomycetes</taxon>
        <taxon>Pleosporomycetidae</taxon>
        <taxon>Mytilinidiales</taxon>
        <taxon>Mytilinidiaceae</taxon>
        <taxon>Mytilinidion</taxon>
    </lineage>
</organism>
<feature type="region of interest" description="Disordered" evidence="1">
    <location>
        <begin position="229"/>
        <end position="248"/>
    </location>
</feature>
<keyword evidence="3" id="KW-1185">Reference proteome</keyword>
<evidence type="ECO:0000313" key="2">
    <source>
        <dbReference type="EMBL" id="KAF2802198.1"/>
    </source>
</evidence>
<feature type="compositionally biased region" description="Pro residues" evidence="1">
    <location>
        <begin position="25"/>
        <end position="35"/>
    </location>
</feature>
<name>A0A6A6Y0W0_9PEZI</name>
<reference evidence="4" key="2">
    <citation type="submission" date="2020-04" db="EMBL/GenBank/DDBJ databases">
        <authorList>
            <consortium name="NCBI Genome Project"/>
        </authorList>
    </citation>
    <scope>NUCLEOTIDE SEQUENCE</scope>
    <source>
        <strain evidence="4">CBS 304.34</strain>
    </source>
</reference>
<gene>
    <name evidence="2 4" type="ORF">BDZ99DRAFT_527859</name>
</gene>
<evidence type="ECO:0000313" key="4">
    <source>
        <dbReference type="RefSeq" id="XP_033569162.1"/>
    </source>
</evidence>
<dbReference type="Proteomes" id="UP000504636">
    <property type="component" value="Unplaced"/>
</dbReference>
<protein>
    <submittedName>
        <fullName evidence="2 4">Uncharacterized protein</fullName>
    </submittedName>
</protein>
<reference evidence="4" key="3">
    <citation type="submission" date="2025-04" db="UniProtKB">
        <authorList>
            <consortium name="RefSeq"/>
        </authorList>
    </citation>
    <scope>IDENTIFICATION</scope>
    <source>
        <strain evidence="4">CBS 304.34</strain>
    </source>
</reference>
<accession>A0A6A6Y0W0</accession>
<feature type="region of interest" description="Disordered" evidence="1">
    <location>
        <begin position="19"/>
        <end position="40"/>
    </location>
</feature>
<reference evidence="2 4" key="1">
    <citation type="journal article" date="2020" name="Stud. Mycol.">
        <title>101 Dothideomycetes genomes: a test case for predicting lifestyles and emergence of pathogens.</title>
        <authorList>
            <person name="Haridas S."/>
            <person name="Albert R."/>
            <person name="Binder M."/>
            <person name="Bloem J."/>
            <person name="Labutti K."/>
            <person name="Salamov A."/>
            <person name="Andreopoulos B."/>
            <person name="Baker S."/>
            <person name="Barry K."/>
            <person name="Bills G."/>
            <person name="Bluhm B."/>
            <person name="Cannon C."/>
            <person name="Castanera R."/>
            <person name="Culley D."/>
            <person name="Daum C."/>
            <person name="Ezra D."/>
            <person name="Gonzalez J."/>
            <person name="Henrissat B."/>
            <person name="Kuo A."/>
            <person name="Liang C."/>
            <person name="Lipzen A."/>
            <person name="Lutzoni F."/>
            <person name="Magnuson J."/>
            <person name="Mondo S."/>
            <person name="Nolan M."/>
            <person name="Ohm R."/>
            <person name="Pangilinan J."/>
            <person name="Park H.-J."/>
            <person name="Ramirez L."/>
            <person name="Alfaro M."/>
            <person name="Sun H."/>
            <person name="Tritt A."/>
            <person name="Yoshinaga Y."/>
            <person name="Zwiers L.-H."/>
            <person name="Turgeon B."/>
            <person name="Goodwin S."/>
            <person name="Spatafora J."/>
            <person name="Crous P."/>
            <person name="Grigoriev I."/>
        </authorList>
    </citation>
    <scope>NUCLEOTIDE SEQUENCE</scope>
    <source>
        <strain evidence="2 4">CBS 304.34</strain>
    </source>
</reference>
<dbReference type="EMBL" id="MU003725">
    <property type="protein sequence ID" value="KAF2802198.1"/>
    <property type="molecule type" value="Genomic_DNA"/>
</dbReference>
<sequence length="248" mass="27667">MIRLLSFYSPDERSPITITSFGTAAPPPCQRPPYPEASKSAFSGENPNVVVSTVAPPTLTNLPAELRQQILAGTIIIKISGPHKIFLTTPAASVCRLLHADLVEISRIWIPPSCTPTVIKNPTGMDGLAALTRFYKEHAKTTKREWAGLTSIRIHAFNTETTRLPPRPSYDKSVPNPLKPDGRPFNLQHAWREDWPREIRKLPASITHVVIDLNVPTAQLALLEACGPGDRRVPQGRKRPYTRFQREY</sequence>
<dbReference type="OrthoDB" id="10472457at2759"/>
<evidence type="ECO:0000256" key="1">
    <source>
        <dbReference type="SAM" id="MobiDB-lite"/>
    </source>
</evidence>
<dbReference type="RefSeq" id="XP_033569162.1">
    <property type="nucleotide sequence ID" value="XM_033726301.1"/>
</dbReference>
<evidence type="ECO:0000313" key="3">
    <source>
        <dbReference type="Proteomes" id="UP000504636"/>
    </source>
</evidence>
<dbReference type="GeneID" id="54467194"/>
<dbReference type="AlphaFoldDB" id="A0A6A6Y0W0"/>